<dbReference type="GO" id="GO:0008409">
    <property type="term" value="F:5'-3' exonuclease activity"/>
    <property type="evidence" value="ECO:0007669"/>
    <property type="project" value="InterPro"/>
</dbReference>
<dbReference type="EMBL" id="CP022011">
    <property type="protein sequence ID" value="QDJ14214.1"/>
    <property type="molecule type" value="Genomic_DNA"/>
</dbReference>
<dbReference type="InterPro" id="IPR004610">
    <property type="entry name" value="RecJ"/>
</dbReference>
<organism evidence="9 10">
    <name type="scientific">Mergibacter septicus</name>
    <dbReference type="NCBI Taxonomy" id="221402"/>
    <lineage>
        <taxon>Bacteria</taxon>
        <taxon>Pseudomonadati</taxon>
        <taxon>Pseudomonadota</taxon>
        <taxon>Gammaproteobacteria</taxon>
        <taxon>Pasteurellales</taxon>
        <taxon>Pasteurellaceae</taxon>
        <taxon>Mergibacter</taxon>
    </lineage>
</organism>
<dbReference type="Gene3D" id="3.10.310.30">
    <property type="match status" value="1"/>
</dbReference>
<gene>
    <name evidence="9" type="primary">recJ</name>
    <name evidence="9" type="ORF">CEP48_01705</name>
</gene>
<sequence length="587" mass="64250">MKKTIRRRSVQNIPVLSGNPLLDRLYAARGIQNATQLELSLTALLSPVSLKNLEQAVALLINAFKQQQQIVISGDFDADGATSTALAVLGLRSFGFQKVDYLVPNRFEQGYGLSVSVAQEAIEKGVELLITVDNGISSFEGIAFLKKQGVSVLVTDHHLPAEQLPEADAIVNPNLSDCTFPSKSLAGVGVTFYLLAALRAGMQKAGLFIQQPPPNLATLLDLVALGTVADVVPLDQNNRILVSQGLQRIKNGFCRCGIKALVEVSQRNLANLTATDLGFAIAPRLNAAGRLDNMSIGVELLLAESMEQARALALDLDQLNQTRKEIEQGMKAEAIRICQNLAAISPLLDDKQQQTTQLPVGLTLYQADWHQGVLGILAARIKDKYHRPVIAFAQENQENSSELLLKGSARSINGVHMRDLLERIDTLYPNLILKFGGHAMAAGLSIRASDFERFSTVFNQVTAQFLDQDSLTGVIESDGELSAFELNLNTAELLQQAGPWGQHFPEPVFDGEFRILQQRLVGGKHLKMLLEPMNGGDLLDAIWFNIDLGLYPDNSIKSAKIAYKLEINEFRGNRQIQLLVSYLEPLD</sequence>
<dbReference type="InterPro" id="IPR051673">
    <property type="entry name" value="SSDNA_exonuclease_RecJ"/>
</dbReference>
<dbReference type="Pfam" id="PF01368">
    <property type="entry name" value="DHH"/>
    <property type="match status" value="1"/>
</dbReference>
<evidence type="ECO:0000256" key="4">
    <source>
        <dbReference type="ARBA" id="ARBA00022801"/>
    </source>
</evidence>
<dbReference type="PANTHER" id="PTHR30255:SF2">
    <property type="entry name" value="SINGLE-STRANDED-DNA-SPECIFIC EXONUCLEASE RECJ"/>
    <property type="match status" value="1"/>
</dbReference>
<comment type="similarity">
    <text evidence="1">Belongs to the RecJ family.</text>
</comment>
<dbReference type="Pfam" id="PF02272">
    <property type="entry name" value="DHHA1"/>
    <property type="match status" value="1"/>
</dbReference>
<dbReference type="GO" id="GO:0006310">
    <property type="term" value="P:DNA recombination"/>
    <property type="evidence" value="ECO:0007669"/>
    <property type="project" value="InterPro"/>
</dbReference>
<dbReference type="InterPro" id="IPR003156">
    <property type="entry name" value="DHHA1_dom"/>
</dbReference>
<reference evidence="9" key="1">
    <citation type="submission" date="2017-06" db="EMBL/GenBank/DDBJ databases">
        <title>Genome sequencing of pathogenic and non-pathogenic strains within Bisgaard taxon 40.</title>
        <authorList>
            <person name="Ladner J.T."/>
            <person name="Lovett S.P."/>
            <person name="Koroleva G."/>
            <person name="Lorch J.M."/>
        </authorList>
    </citation>
    <scope>NUCLEOTIDE SEQUENCE</scope>
    <source>
        <strain evidence="9">27576-1-I1</strain>
    </source>
</reference>
<proteinExistence type="inferred from homology"/>
<dbReference type="AlphaFoldDB" id="A0A8E3MFD3"/>
<dbReference type="SUPFAM" id="SSF64182">
    <property type="entry name" value="DHH phosphoesterases"/>
    <property type="match status" value="1"/>
</dbReference>
<dbReference type="NCBIfam" id="TIGR00644">
    <property type="entry name" value="recJ"/>
    <property type="match status" value="1"/>
</dbReference>
<dbReference type="InterPro" id="IPR001667">
    <property type="entry name" value="DDH_dom"/>
</dbReference>
<keyword evidence="10" id="KW-1185">Reference proteome</keyword>
<feature type="domain" description="DHHA1" evidence="7">
    <location>
        <begin position="363"/>
        <end position="462"/>
    </location>
</feature>
<evidence type="ECO:0000256" key="3">
    <source>
        <dbReference type="ARBA" id="ARBA00022722"/>
    </source>
</evidence>
<evidence type="ECO:0000256" key="5">
    <source>
        <dbReference type="ARBA" id="ARBA00022839"/>
    </source>
</evidence>
<accession>A0A8E3MFD3</accession>
<evidence type="ECO:0000259" key="8">
    <source>
        <dbReference type="Pfam" id="PF17768"/>
    </source>
</evidence>
<feature type="domain" description="DDH" evidence="6">
    <location>
        <begin position="69"/>
        <end position="227"/>
    </location>
</feature>
<protein>
    <recommendedName>
        <fullName evidence="2">Single-stranded-DNA-specific exonuclease RecJ</fullName>
    </recommendedName>
</protein>
<dbReference type="GO" id="GO:0003676">
    <property type="term" value="F:nucleic acid binding"/>
    <property type="evidence" value="ECO:0007669"/>
    <property type="project" value="InterPro"/>
</dbReference>
<dbReference type="GO" id="GO:0006281">
    <property type="term" value="P:DNA repair"/>
    <property type="evidence" value="ECO:0007669"/>
    <property type="project" value="InterPro"/>
</dbReference>
<dbReference type="Pfam" id="PF17768">
    <property type="entry name" value="RecJ_OB"/>
    <property type="match status" value="1"/>
</dbReference>
<evidence type="ECO:0000259" key="7">
    <source>
        <dbReference type="Pfam" id="PF02272"/>
    </source>
</evidence>
<evidence type="ECO:0000256" key="2">
    <source>
        <dbReference type="ARBA" id="ARBA00019841"/>
    </source>
</evidence>
<evidence type="ECO:0000256" key="1">
    <source>
        <dbReference type="ARBA" id="ARBA00005915"/>
    </source>
</evidence>
<keyword evidence="5 9" id="KW-0269">Exonuclease</keyword>
<dbReference type="Proteomes" id="UP000955338">
    <property type="component" value="Chromosome"/>
</dbReference>
<evidence type="ECO:0000313" key="9">
    <source>
        <dbReference type="EMBL" id="QDJ14214.1"/>
    </source>
</evidence>
<keyword evidence="4" id="KW-0378">Hydrolase</keyword>
<dbReference type="RefSeq" id="WP_261919705.1">
    <property type="nucleotide sequence ID" value="NZ_CP022011.1"/>
</dbReference>
<name>A0A8E3MFD3_9PAST</name>
<dbReference type="Gene3D" id="3.90.1640.30">
    <property type="match status" value="1"/>
</dbReference>
<dbReference type="FunFam" id="3.90.1640.30:FF:000001">
    <property type="entry name" value="Single-stranded-DNA-specific exonuclease RecJ"/>
    <property type="match status" value="1"/>
</dbReference>
<evidence type="ECO:0000259" key="6">
    <source>
        <dbReference type="Pfam" id="PF01368"/>
    </source>
</evidence>
<feature type="domain" description="RecJ OB" evidence="8">
    <location>
        <begin position="478"/>
        <end position="581"/>
    </location>
</feature>
<dbReference type="PANTHER" id="PTHR30255">
    <property type="entry name" value="SINGLE-STRANDED-DNA-SPECIFIC EXONUCLEASE RECJ"/>
    <property type="match status" value="1"/>
</dbReference>
<dbReference type="InterPro" id="IPR041122">
    <property type="entry name" value="RecJ_OB"/>
</dbReference>
<keyword evidence="3" id="KW-0540">Nuclease</keyword>
<dbReference type="InterPro" id="IPR038763">
    <property type="entry name" value="DHH_sf"/>
</dbReference>
<evidence type="ECO:0000313" key="10">
    <source>
        <dbReference type="Proteomes" id="UP000955338"/>
    </source>
</evidence>